<dbReference type="Pfam" id="PF01568">
    <property type="entry name" value="Molydop_binding"/>
    <property type="match status" value="1"/>
</dbReference>
<evidence type="ECO:0000256" key="1">
    <source>
        <dbReference type="ARBA" id="ARBA00001942"/>
    </source>
</evidence>
<dbReference type="Gene3D" id="2.20.25.90">
    <property type="entry name" value="ADC-like domains"/>
    <property type="match status" value="1"/>
</dbReference>
<sequence length="1106" mass="117510">MIKTGCPYCGVGCGLVAEVRDGRLTAVRGDEEHPVNRGRTCRKPLALPEASRSGDRALTPLLRASQDERFRDASWDEALGHVAVRLQRYRPEEIAFYISGQLLTEDYYAVSKLAKGHLGTNNVDSNSRLCMSSAVAAYDATFGADGPPPAYDDIELASTILLLGSNTSACHPILWGRIRAAQEAGATLIVVDPRRTDSAAVADLHLQIRPGTDLALLNAMVAPHELAGEWDAARAADVCGVPAVAIERAARAFADSEASLAMWSMGANQSVEGVAINRALLNLCVVTGQIGRPGAGPFSLTGQPNAMGGRETGGLAHLLPGYRKVVREDHRAEVEAHWGLPTGSIDPKPGLPATDLFEALEDGRVKVVWVVATNPAVSMPDAERVRNALRNAELVIVQDAYHPTETGALAHVLLPSAQWPEKAGTSVNSERRIQLMRAAIDPPGQARADWRIFAALAQRMGFDGFGWNDAAEVYDEFAALTKGRPCDQSGVSHARLQSGSIQWPCRSAQDPGTARLYTDGRFPSDTGKPKLAAAQPGHPADPPDADFPLVLTTGRIASQWHTMTRTAKAPDLVAAEPEPFLELHPEDAKRAWLKDGQLARVTSRRGAVTLKVRLDETLRPGTAFAPFHWGALHAPAGHGGVNDLTHSSTDPVSRQPGLKATAIRVEPVTARKRKRAQHVLIVGAGHSGVATAEAILEHGDARITLASDERGEPYDRVALSDHLAGLKPATDLPLHPKRWYLDREVAFCAAVLDVDTSLKVATLADGSQLAYDSLVLATGSRAFLPPIDGIERATPFRTRYDVRTIRGRANGARRAVVIGGGLLGLEAARAVANRGIAVAVVHLADRLMERQLDRTAGRMLERALRGQGIDVLCDRTTTAIHADRVELSTGEIIDADFVIVAAGVTPEVDLAKRIGLQVGRGVLVDDSLRTSVPGVWAVGECAEHRGVTVGLVAPALAMARAAGADIAGKPAAYVPGPVSTKLKVAGIDLFCSGDLDADDEVIALDTRAGYYRREVFRGAERVGQIVLGDPPALAGEVVDPIVCACHNVTRSEIQAGRARKAGTGCGSCASMVASIQAEAAEVGFQAVQAEGAKAIEVLVRRPVKVS</sequence>
<dbReference type="InterPro" id="IPR041957">
    <property type="entry name" value="CT_Nitrate-R-NapA-like"/>
</dbReference>
<organism evidence="16 17">
    <name type="scientific">Solirubrobacter deserti</name>
    <dbReference type="NCBI Taxonomy" id="2282478"/>
    <lineage>
        <taxon>Bacteria</taxon>
        <taxon>Bacillati</taxon>
        <taxon>Actinomycetota</taxon>
        <taxon>Thermoleophilia</taxon>
        <taxon>Solirubrobacterales</taxon>
        <taxon>Solirubrobacteraceae</taxon>
        <taxon>Solirubrobacter</taxon>
    </lineage>
</organism>
<dbReference type="InterPro" id="IPR027467">
    <property type="entry name" value="MopterinOxRdtase_cofactor_BS"/>
</dbReference>
<feature type="region of interest" description="Disordered" evidence="14">
    <location>
        <begin position="521"/>
        <end position="543"/>
    </location>
</feature>
<dbReference type="PRINTS" id="PR00469">
    <property type="entry name" value="PNDRDTASEII"/>
</dbReference>
<protein>
    <submittedName>
        <fullName evidence="16">Molybdopterin-dependent oxidoreductase</fullName>
    </submittedName>
</protein>
<keyword evidence="10" id="KW-0560">Oxidoreductase</keyword>
<keyword evidence="9" id="KW-0274">FAD</keyword>
<evidence type="ECO:0000256" key="2">
    <source>
        <dbReference type="ARBA" id="ARBA00001966"/>
    </source>
</evidence>
<dbReference type="SUPFAM" id="SSF50692">
    <property type="entry name" value="ADC-like"/>
    <property type="match status" value="1"/>
</dbReference>
<keyword evidence="17" id="KW-1185">Reference proteome</keyword>
<comment type="similarity">
    <text evidence="4">Belongs to the prokaryotic molybdopterin-containing oxidoreductase family. NasA/NapA/NarB subfamily.</text>
</comment>
<dbReference type="Gene3D" id="2.40.40.20">
    <property type="match status" value="1"/>
</dbReference>
<evidence type="ECO:0000259" key="15">
    <source>
        <dbReference type="PROSITE" id="PS51669"/>
    </source>
</evidence>
<dbReference type="Pfam" id="PF00384">
    <property type="entry name" value="Molybdopterin"/>
    <property type="match status" value="1"/>
</dbReference>
<dbReference type="InterPro" id="IPR006963">
    <property type="entry name" value="Mopterin_OxRdtase_4Fe-4S_dom"/>
</dbReference>
<dbReference type="InterPro" id="IPR016156">
    <property type="entry name" value="FAD/NAD-linked_Rdtase_dimer_sf"/>
</dbReference>
<comment type="cofactor">
    <cofactor evidence="2">
        <name>[4Fe-4S] cluster</name>
        <dbReference type="ChEBI" id="CHEBI:49883"/>
    </cofactor>
</comment>
<comment type="cofactor">
    <cofactor evidence="3">
        <name>FAD</name>
        <dbReference type="ChEBI" id="CHEBI:57692"/>
    </cofactor>
</comment>
<dbReference type="PANTHER" id="PTHR43105">
    <property type="entry name" value="RESPIRATORY NITRATE REDUCTASE"/>
    <property type="match status" value="1"/>
</dbReference>
<evidence type="ECO:0000256" key="5">
    <source>
        <dbReference type="ARBA" id="ARBA00022485"/>
    </source>
</evidence>
<dbReference type="Gene3D" id="3.40.228.10">
    <property type="entry name" value="Dimethylsulfoxide Reductase, domain 2"/>
    <property type="match status" value="2"/>
</dbReference>
<evidence type="ECO:0000256" key="6">
    <source>
        <dbReference type="ARBA" id="ARBA00022505"/>
    </source>
</evidence>
<keyword evidence="12" id="KW-0411">Iron-sulfur</keyword>
<evidence type="ECO:0000313" key="17">
    <source>
        <dbReference type="Proteomes" id="UP001147700"/>
    </source>
</evidence>
<dbReference type="InterPro" id="IPR041575">
    <property type="entry name" value="Rubredoxin_C"/>
</dbReference>
<dbReference type="PANTHER" id="PTHR43105:SF9">
    <property type="entry name" value="NADPH-FE(3+) OXIDOREDUCTASE SUBUNIT ALPHA"/>
    <property type="match status" value="1"/>
</dbReference>
<dbReference type="SUPFAM" id="SSF51905">
    <property type="entry name" value="FAD/NAD(P)-binding domain"/>
    <property type="match status" value="1"/>
</dbReference>
<dbReference type="SUPFAM" id="SSF53706">
    <property type="entry name" value="Formate dehydrogenase/DMSO reductase, domains 1-3"/>
    <property type="match status" value="1"/>
</dbReference>
<dbReference type="Gene3D" id="3.30.390.30">
    <property type="match status" value="1"/>
</dbReference>
<dbReference type="SMART" id="SM00926">
    <property type="entry name" value="Molybdop_Fe4S4"/>
    <property type="match status" value="1"/>
</dbReference>
<dbReference type="InterPro" id="IPR050123">
    <property type="entry name" value="Prok_molybdopt-oxidoreductase"/>
</dbReference>
<evidence type="ECO:0000256" key="13">
    <source>
        <dbReference type="ARBA" id="ARBA00023063"/>
    </source>
</evidence>
<dbReference type="PROSITE" id="PS00551">
    <property type="entry name" value="MOLYBDOPTERIN_PROK_1"/>
    <property type="match status" value="1"/>
</dbReference>
<dbReference type="InterPro" id="IPR009010">
    <property type="entry name" value="Asp_de-COase-like_dom_sf"/>
</dbReference>
<keyword evidence="13" id="KW-0534">Nitrate assimilation</keyword>
<evidence type="ECO:0000256" key="8">
    <source>
        <dbReference type="ARBA" id="ARBA00022723"/>
    </source>
</evidence>
<dbReference type="InterPro" id="IPR036188">
    <property type="entry name" value="FAD/NAD-bd_sf"/>
</dbReference>
<evidence type="ECO:0000313" key="16">
    <source>
        <dbReference type="EMBL" id="MDA0140332.1"/>
    </source>
</evidence>
<dbReference type="Gene3D" id="3.40.50.740">
    <property type="match status" value="2"/>
</dbReference>
<evidence type="ECO:0000256" key="10">
    <source>
        <dbReference type="ARBA" id="ARBA00023002"/>
    </source>
</evidence>
<keyword evidence="7" id="KW-0285">Flavoprotein</keyword>
<dbReference type="PRINTS" id="PR00368">
    <property type="entry name" value="FADPNR"/>
</dbReference>
<feature type="domain" description="4Fe-4S Mo/W bis-MGD-type" evidence="15">
    <location>
        <begin position="1"/>
        <end position="55"/>
    </location>
</feature>
<evidence type="ECO:0000256" key="3">
    <source>
        <dbReference type="ARBA" id="ARBA00001974"/>
    </source>
</evidence>
<evidence type="ECO:0000256" key="11">
    <source>
        <dbReference type="ARBA" id="ARBA00023004"/>
    </source>
</evidence>
<dbReference type="RefSeq" id="WP_202955076.1">
    <property type="nucleotide sequence ID" value="NZ_JAPCID010000037.1"/>
</dbReference>
<keyword evidence="6" id="KW-0500">Molybdenum</keyword>
<dbReference type="CDD" id="cd02754">
    <property type="entry name" value="MopB_Nitrate-R-NapA-like"/>
    <property type="match status" value="1"/>
</dbReference>
<keyword evidence="8" id="KW-0479">Metal-binding</keyword>
<dbReference type="EMBL" id="JAPCID010000037">
    <property type="protein sequence ID" value="MDA0140332.1"/>
    <property type="molecule type" value="Genomic_DNA"/>
</dbReference>
<dbReference type="Proteomes" id="UP001147700">
    <property type="component" value="Unassembled WGS sequence"/>
</dbReference>
<dbReference type="InterPro" id="IPR023753">
    <property type="entry name" value="FAD/NAD-binding_dom"/>
</dbReference>
<dbReference type="Gene3D" id="3.50.50.60">
    <property type="entry name" value="FAD/NAD(P)-binding domain"/>
    <property type="match status" value="2"/>
</dbReference>
<evidence type="ECO:0000256" key="9">
    <source>
        <dbReference type="ARBA" id="ARBA00022827"/>
    </source>
</evidence>
<dbReference type="Pfam" id="PF07992">
    <property type="entry name" value="Pyr_redox_2"/>
    <property type="match status" value="1"/>
</dbReference>
<name>A0ABT4RP41_9ACTN</name>
<comment type="caution">
    <text evidence="16">The sequence shown here is derived from an EMBL/GenBank/DDBJ whole genome shotgun (WGS) entry which is preliminary data.</text>
</comment>
<evidence type="ECO:0000256" key="14">
    <source>
        <dbReference type="SAM" id="MobiDB-lite"/>
    </source>
</evidence>
<dbReference type="InterPro" id="IPR006656">
    <property type="entry name" value="Mopterin_OxRdtase"/>
</dbReference>
<evidence type="ECO:0000256" key="7">
    <source>
        <dbReference type="ARBA" id="ARBA00022630"/>
    </source>
</evidence>
<reference evidence="16" key="1">
    <citation type="submission" date="2022-10" db="EMBL/GenBank/DDBJ databases">
        <title>The WGS of Solirubrobacter sp. CPCC 204708.</title>
        <authorList>
            <person name="Jiang Z."/>
        </authorList>
    </citation>
    <scope>NUCLEOTIDE SEQUENCE</scope>
    <source>
        <strain evidence="16">CPCC 204708</strain>
    </source>
</reference>
<keyword evidence="11" id="KW-0408">Iron</keyword>
<dbReference type="InterPro" id="IPR006657">
    <property type="entry name" value="MoPterin_dinucl-bd_dom"/>
</dbReference>
<accession>A0ABT4RP41</accession>
<proteinExistence type="inferred from homology"/>
<evidence type="ECO:0000256" key="12">
    <source>
        <dbReference type="ARBA" id="ARBA00023014"/>
    </source>
</evidence>
<dbReference type="PROSITE" id="PS51669">
    <property type="entry name" value="4FE4S_MOW_BIS_MGD"/>
    <property type="match status" value="1"/>
</dbReference>
<evidence type="ECO:0000256" key="4">
    <source>
        <dbReference type="ARBA" id="ARBA00008747"/>
    </source>
</evidence>
<comment type="cofactor">
    <cofactor evidence="1">
        <name>Mo-bis(molybdopterin guanine dinucleotide)</name>
        <dbReference type="ChEBI" id="CHEBI:60539"/>
    </cofactor>
</comment>
<keyword evidence="5" id="KW-0004">4Fe-4S</keyword>
<gene>
    <name evidence="16" type="ORF">OJ962_22735</name>
</gene>
<dbReference type="Pfam" id="PF18267">
    <property type="entry name" value="Rubredoxin_C"/>
    <property type="match status" value="1"/>
</dbReference>
<dbReference type="Pfam" id="PF04879">
    <property type="entry name" value="Molybdop_Fe4S4"/>
    <property type="match status" value="1"/>
</dbReference>
<dbReference type="CDD" id="cd02791">
    <property type="entry name" value="MopB_CT_Nitrate-R-NapA-like"/>
    <property type="match status" value="1"/>
</dbReference>